<proteinExistence type="predicted"/>
<protein>
    <submittedName>
        <fullName evidence="1">Uncharacterized protein</fullName>
    </submittedName>
</protein>
<dbReference type="Proteomes" id="UP000054018">
    <property type="component" value="Unassembled WGS sequence"/>
</dbReference>
<accession>A0A0C9ZS07</accession>
<sequence length="74" mass="8443">MPDCRASDCTRSYNPLTTVRRRNTTRDGYLGLRRSRANEGSGYAYCIQNGCEARICRGKPGRSASYVQYNCRIR</sequence>
<keyword evidence="2" id="KW-1185">Reference proteome</keyword>
<dbReference type="HOGENOM" id="CLU_2688770_0_0_1"/>
<name>A0A0C9ZS07_9AGAM</name>
<reference evidence="2" key="2">
    <citation type="submission" date="2015-01" db="EMBL/GenBank/DDBJ databases">
        <title>Evolutionary Origins and Diversification of the Mycorrhizal Mutualists.</title>
        <authorList>
            <consortium name="DOE Joint Genome Institute"/>
            <consortium name="Mycorrhizal Genomics Consortium"/>
            <person name="Kohler A."/>
            <person name="Kuo A."/>
            <person name="Nagy L.G."/>
            <person name="Floudas D."/>
            <person name="Copeland A."/>
            <person name="Barry K.W."/>
            <person name="Cichocki N."/>
            <person name="Veneault-Fourrey C."/>
            <person name="LaButti K."/>
            <person name="Lindquist E.A."/>
            <person name="Lipzen A."/>
            <person name="Lundell T."/>
            <person name="Morin E."/>
            <person name="Murat C."/>
            <person name="Riley R."/>
            <person name="Ohm R."/>
            <person name="Sun H."/>
            <person name="Tunlid A."/>
            <person name="Henrissat B."/>
            <person name="Grigoriev I.V."/>
            <person name="Hibbett D.S."/>
            <person name="Martin F."/>
        </authorList>
    </citation>
    <scope>NUCLEOTIDE SEQUENCE [LARGE SCALE GENOMIC DNA]</scope>
    <source>
        <strain evidence="2">441</strain>
    </source>
</reference>
<dbReference type="AlphaFoldDB" id="A0A0C9ZS07"/>
<evidence type="ECO:0000313" key="1">
    <source>
        <dbReference type="EMBL" id="KIK28859.1"/>
    </source>
</evidence>
<gene>
    <name evidence="1" type="ORF">PISMIDRAFT_673104</name>
</gene>
<organism evidence="1 2">
    <name type="scientific">Pisolithus microcarpus 441</name>
    <dbReference type="NCBI Taxonomy" id="765257"/>
    <lineage>
        <taxon>Eukaryota</taxon>
        <taxon>Fungi</taxon>
        <taxon>Dikarya</taxon>
        <taxon>Basidiomycota</taxon>
        <taxon>Agaricomycotina</taxon>
        <taxon>Agaricomycetes</taxon>
        <taxon>Agaricomycetidae</taxon>
        <taxon>Boletales</taxon>
        <taxon>Sclerodermatineae</taxon>
        <taxon>Pisolithaceae</taxon>
        <taxon>Pisolithus</taxon>
    </lineage>
</organism>
<dbReference type="EMBL" id="KN833691">
    <property type="protein sequence ID" value="KIK28859.1"/>
    <property type="molecule type" value="Genomic_DNA"/>
</dbReference>
<reference evidence="1 2" key="1">
    <citation type="submission" date="2014-04" db="EMBL/GenBank/DDBJ databases">
        <authorList>
            <consortium name="DOE Joint Genome Institute"/>
            <person name="Kuo A."/>
            <person name="Kohler A."/>
            <person name="Costa M.D."/>
            <person name="Nagy L.G."/>
            <person name="Floudas D."/>
            <person name="Copeland A."/>
            <person name="Barry K.W."/>
            <person name="Cichocki N."/>
            <person name="Veneault-Fourrey C."/>
            <person name="LaButti K."/>
            <person name="Lindquist E.A."/>
            <person name="Lipzen A."/>
            <person name="Lundell T."/>
            <person name="Morin E."/>
            <person name="Murat C."/>
            <person name="Sun H."/>
            <person name="Tunlid A."/>
            <person name="Henrissat B."/>
            <person name="Grigoriev I.V."/>
            <person name="Hibbett D.S."/>
            <person name="Martin F."/>
            <person name="Nordberg H.P."/>
            <person name="Cantor M.N."/>
            <person name="Hua S.X."/>
        </authorList>
    </citation>
    <scope>NUCLEOTIDE SEQUENCE [LARGE SCALE GENOMIC DNA]</scope>
    <source>
        <strain evidence="1 2">441</strain>
    </source>
</reference>
<evidence type="ECO:0000313" key="2">
    <source>
        <dbReference type="Proteomes" id="UP000054018"/>
    </source>
</evidence>